<feature type="non-terminal residue" evidence="1">
    <location>
        <position position="72"/>
    </location>
</feature>
<dbReference type="EMBL" id="UINC01173911">
    <property type="protein sequence ID" value="SVD79768.1"/>
    <property type="molecule type" value="Genomic_DNA"/>
</dbReference>
<sequence length="72" mass="7230">MSSKIYTSVLTALLLFSTSSVFAEVGTTSSLRGVVNVAGAVVSATHTPTGTSKSRSASADGAFYLSDLQIGG</sequence>
<proteinExistence type="predicted"/>
<gene>
    <name evidence="1" type="ORF">METZ01_LOCUS432622</name>
</gene>
<accession>A0A382YB70</accession>
<name>A0A382YB70_9ZZZZ</name>
<protein>
    <recommendedName>
        <fullName evidence="2">Carboxypeptidase regulatory-like domain-containing protein</fullName>
    </recommendedName>
</protein>
<evidence type="ECO:0008006" key="2">
    <source>
        <dbReference type="Google" id="ProtNLM"/>
    </source>
</evidence>
<organism evidence="1">
    <name type="scientific">marine metagenome</name>
    <dbReference type="NCBI Taxonomy" id="408172"/>
    <lineage>
        <taxon>unclassified sequences</taxon>
        <taxon>metagenomes</taxon>
        <taxon>ecological metagenomes</taxon>
    </lineage>
</organism>
<evidence type="ECO:0000313" key="1">
    <source>
        <dbReference type="EMBL" id="SVD79768.1"/>
    </source>
</evidence>
<reference evidence="1" key="1">
    <citation type="submission" date="2018-05" db="EMBL/GenBank/DDBJ databases">
        <authorList>
            <person name="Lanie J.A."/>
            <person name="Ng W.-L."/>
            <person name="Kazmierczak K.M."/>
            <person name="Andrzejewski T.M."/>
            <person name="Davidsen T.M."/>
            <person name="Wayne K.J."/>
            <person name="Tettelin H."/>
            <person name="Glass J.I."/>
            <person name="Rusch D."/>
            <person name="Podicherti R."/>
            <person name="Tsui H.-C.T."/>
            <person name="Winkler M.E."/>
        </authorList>
    </citation>
    <scope>NUCLEOTIDE SEQUENCE</scope>
</reference>
<dbReference type="AlphaFoldDB" id="A0A382YB70"/>